<dbReference type="EMBL" id="ARXX01000018">
    <property type="protein sequence ID" value="MBF5056187.1"/>
    <property type="molecule type" value="Genomic_DNA"/>
</dbReference>
<keyword evidence="3" id="KW-1185">Reference proteome</keyword>
<evidence type="ECO:0000259" key="1">
    <source>
        <dbReference type="Pfam" id="PF01909"/>
    </source>
</evidence>
<name>A0ABS0APX2_9GAMM</name>
<dbReference type="SUPFAM" id="SSF81301">
    <property type="entry name" value="Nucleotidyltransferase"/>
    <property type="match status" value="1"/>
</dbReference>
<dbReference type="Gene3D" id="3.30.460.10">
    <property type="entry name" value="Beta Polymerase, domain 2"/>
    <property type="match status" value="1"/>
</dbReference>
<dbReference type="InterPro" id="IPR043519">
    <property type="entry name" value="NT_sf"/>
</dbReference>
<organism evidence="2 3">
    <name type="scientific">Alloalcanivorax profundimaris</name>
    <dbReference type="NCBI Taxonomy" id="2735259"/>
    <lineage>
        <taxon>Bacteria</taxon>
        <taxon>Pseudomonadati</taxon>
        <taxon>Pseudomonadota</taxon>
        <taxon>Gammaproteobacteria</taxon>
        <taxon>Oceanospirillales</taxon>
        <taxon>Alcanivoracaceae</taxon>
        <taxon>Alloalcanivorax</taxon>
    </lineage>
</organism>
<feature type="domain" description="Polymerase nucleotidyl transferase" evidence="1">
    <location>
        <begin position="8"/>
        <end position="61"/>
    </location>
</feature>
<dbReference type="Proteomes" id="UP000662703">
    <property type="component" value="Unassembled WGS sequence"/>
</dbReference>
<gene>
    <name evidence="2" type="ORF">Y5W_01481</name>
</gene>
<dbReference type="RefSeq" id="WP_194864737.1">
    <property type="nucleotide sequence ID" value="NZ_ARXX01000018.1"/>
</dbReference>
<comment type="caution">
    <text evidence="2">The sequence shown here is derived from an EMBL/GenBank/DDBJ whole genome shotgun (WGS) entry which is preliminary data.</text>
</comment>
<dbReference type="Pfam" id="PF01909">
    <property type="entry name" value="NTP_transf_2"/>
    <property type="match status" value="1"/>
</dbReference>
<evidence type="ECO:0000313" key="2">
    <source>
        <dbReference type="EMBL" id="MBF5056187.1"/>
    </source>
</evidence>
<proteinExistence type="predicted"/>
<dbReference type="InterPro" id="IPR002934">
    <property type="entry name" value="Polymerase_NTP_transf_dom"/>
</dbReference>
<accession>A0ABS0APX2</accession>
<reference evidence="2 3" key="1">
    <citation type="submission" date="2012-09" db="EMBL/GenBank/DDBJ databases">
        <title>Genome Sequence of alkane-degrading Bacterium Alcanivorax sp. 521-1.</title>
        <authorList>
            <person name="Lai Q."/>
            <person name="Shao Z."/>
        </authorList>
    </citation>
    <scope>NUCLEOTIDE SEQUENCE [LARGE SCALE GENOMIC DNA]</scope>
    <source>
        <strain evidence="2 3">521-1</strain>
    </source>
</reference>
<protein>
    <submittedName>
        <fullName evidence="2">DNA polymerase III subunit beta</fullName>
    </submittedName>
</protein>
<evidence type="ECO:0000313" key="3">
    <source>
        <dbReference type="Proteomes" id="UP000662703"/>
    </source>
</evidence>
<sequence>MRLTDTQIKTIKSAVEELFGAQAQVRLFGSRLDDRIRGGDIDLIVTLPEPCTNRMEKELRLAARLQLRLGDQPFDILVVDPDVVLNPVHDHALATGRPL</sequence>